<protein>
    <submittedName>
        <fullName evidence="5">60S ribosomal protein L18a</fullName>
    </submittedName>
</protein>
<dbReference type="InterPro" id="IPR021138">
    <property type="entry name" value="Ribosomal_eL20_eukaryotes"/>
</dbReference>
<dbReference type="InterPro" id="IPR023573">
    <property type="entry name" value="Ribosomal_eL20_dom"/>
</dbReference>
<keyword evidence="3" id="KW-0687">Ribonucleoprotein</keyword>
<feature type="domain" description="Large ribosomal subunit protein eL20" evidence="4">
    <location>
        <begin position="19"/>
        <end position="62"/>
    </location>
</feature>
<dbReference type="GO" id="GO:1990904">
    <property type="term" value="C:ribonucleoprotein complex"/>
    <property type="evidence" value="ECO:0007669"/>
    <property type="project" value="UniProtKB-KW"/>
</dbReference>
<keyword evidence="6" id="KW-1185">Reference proteome</keyword>
<dbReference type="Pfam" id="PF01775">
    <property type="entry name" value="Ribosomal_L18A"/>
    <property type="match status" value="1"/>
</dbReference>
<gene>
    <name evidence="5" type="ORF">TSOC_009940</name>
</gene>
<proteinExistence type="inferred from homology"/>
<dbReference type="FunFam" id="3.10.20.10:FF:000001">
    <property type="entry name" value="60S ribosomal protein L18a"/>
    <property type="match status" value="1"/>
</dbReference>
<evidence type="ECO:0000256" key="1">
    <source>
        <dbReference type="ARBA" id="ARBA00009362"/>
    </source>
</evidence>
<evidence type="ECO:0000256" key="2">
    <source>
        <dbReference type="ARBA" id="ARBA00022980"/>
    </source>
</evidence>
<reference evidence="5 6" key="1">
    <citation type="journal article" date="2017" name="Mol. Biol. Evol.">
        <title>The 4-celled Tetrabaena socialis nuclear genome reveals the essential components for genetic control of cell number at the origin of multicellularity in the volvocine lineage.</title>
        <authorList>
            <person name="Featherston J."/>
            <person name="Arakaki Y."/>
            <person name="Hanschen E.R."/>
            <person name="Ferris P.J."/>
            <person name="Michod R.E."/>
            <person name="Olson B.J.S.C."/>
            <person name="Nozaki H."/>
            <person name="Durand P.M."/>
        </authorList>
    </citation>
    <scope>NUCLEOTIDE SEQUENCE [LARGE SCALE GENOMIC DNA]</scope>
    <source>
        <strain evidence="5 6">NIES-571</strain>
    </source>
</reference>
<dbReference type="OrthoDB" id="723469at2759"/>
<dbReference type="EMBL" id="PGGS01000441">
    <property type="protein sequence ID" value="PNH03955.1"/>
    <property type="molecule type" value="Genomic_DNA"/>
</dbReference>
<dbReference type="GO" id="GO:0006412">
    <property type="term" value="P:translation"/>
    <property type="evidence" value="ECO:0007669"/>
    <property type="project" value="InterPro"/>
</dbReference>
<dbReference type="GO" id="GO:0003735">
    <property type="term" value="F:structural constituent of ribosome"/>
    <property type="evidence" value="ECO:0007669"/>
    <property type="project" value="InterPro"/>
</dbReference>
<dbReference type="Gene3D" id="3.10.20.10">
    <property type="match status" value="1"/>
</dbReference>
<dbReference type="GO" id="GO:0005840">
    <property type="term" value="C:ribosome"/>
    <property type="evidence" value="ECO:0007669"/>
    <property type="project" value="UniProtKB-KW"/>
</dbReference>
<dbReference type="AlphaFoldDB" id="A0A2J7ZUJ9"/>
<evidence type="ECO:0000256" key="3">
    <source>
        <dbReference type="ARBA" id="ARBA00023274"/>
    </source>
</evidence>
<name>A0A2J7ZUJ9_9CHLO</name>
<dbReference type="PANTHER" id="PTHR10052">
    <property type="entry name" value="60S RIBOSOMAL PROTEIN L18A"/>
    <property type="match status" value="1"/>
</dbReference>
<keyword evidence="2 5" id="KW-0689">Ribosomal protein</keyword>
<dbReference type="SUPFAM" id="SSF160374">
    <property type="entry name" value="RplX-like"/>
    <property type="match status" value="1"/>
</dbReference>
<dbReference type="Proteomes" id="UP000236333">
    <property type="component" value="Unassembled WGS sequence"/>
</dbReference>
<accession>A0A2J7ZUJ9</accession>
<sequence>ISERKPTLAKNYGIWVRYTSRTGVHNMYKEYRDVTLNGCVSQMYQEMASRHRVRPSAIQLIKTATVDYHSCKRANTKQFHNEKIQFPVTHKLARPSSAVFRTLFKANRPNVAMF</sequence>
<comment type="caution">
    <text evidence="5">The sequence shown here is derived from an EMBL/GenBank/DDBJ whole genome shotgun (WGS) entry which is preliminary data.</text>
</comment>
<evidence type="ECO:0000313" key="6">
    <source>
        <dbReference type="Proteomes" id="UP000236333"/>
    </source>
</evidence>
<evidence type="ECO:0000313" key="5">
    <source>
        <dbReference type="EMBL" id="PNH03955.1"/>
    </source>
</evidence>
<feature type="non-terminal residue" evidence="5">
    <location>
        <position position="1"/>
    </location>
</feature>
<comment type="similarity">
    <text evidence="1">Belongs to the eukaryotic ribosomal protein eL20 family.</text>
</comment>
<evidence type="ECO:0000259" key="4">
    <source>
        <dbReference type="Pfam" id="PF01775"/>
    </source>
</evidence>
<organism evidence="5 6">
    <name type="scientific">Tetrabaena socialis</name>
    <dbReference type="NCBI Taxonomy" id="47790"/>
    <lineage>
        <taxon>Eukaryota</taxon>
        <taxon>Viridiplantae</taxon>
        <taxon>Chlorophyta</taxon>
        <taxon>core chlorophytes</taxon>
        <taxon>Chlorophyceae</taxon>
        <taxon>CS clade</taxon>
        <taxon>Chlamydomonadales</taxon>
        <taxon>Tetrabaenaceae</taxon>
        <taxon>Tetrabaena</taxon>
    </lineage>
</organism>